<dbReference type="AlphaFoldDB" id="A0AB39HLX7"/>
<dbReference type="InterPro" id="IPR046900">
    <property type="entry name" value="ABC-3C_MC7"/>
</dbReference>
<name>A0AB39HLX7_9BACI</name>
<proteinExistence type="predicted"/>
<accession>A0AB39HLX7</accession>
<reference evidence="1" key="1">
    <citation type="submission" date="2024-07" db="EMBL/GenBank/DDBJ databases">
        <title>Halotolerant mesophilic bacterium Ornithinibacillus sp. 4-3, sp. nov., isolated from soil.</title>
        <authorList>
            <person name="Sidarenka A.V."/>
            <person name="Guliayeva D.E."/>
            <person name="Leanovich S.I."/>
            <person name="Hileuskaya K.S."/>
            <person name="Akhremchuk A.E."/>
            <person name="Sikolenko M.A."/>
            <person name="Valentovich L.N."/>
        </authorList>
    </citation>
    <scope>NUCLEOTIDE SEQUENCE</scope>
    <source>
        <strain evidence="1">4-3</strain>
    </source>
</reference>
<sequence length="80" mass="9418">MLLPNKLFSYKESTLSKFPILIKCLINRPYSVEELYNTNKSLFLDIEDYTETLCCLYALRKIKLDEERGVIVHAEEDSVR</sequence>
<organism evidence="1">
    <name type="scientific">Ornithinibacillus sp. 4-3</name>
    <dbReference type="NCBI Taxonomy" id="3231488"/>
    <lineage>
        <taxon>Bacteria</taxon>
        <taxon>Bacillati</taxon>
        <taxon>Bacillota</taxon>
        <taxon>Bacilli</taxon>
        <taxon>Bacillales</taxon>
        <taxon>Bacillaceae</taxon>
        <taxon>Ornithinibacillus</taxon>
    </lineage>
</organism>
<gene>
    <name evidence="1" type="ORF">AB4Y30_15440</name>
</gene>
<dbReference type="Pfam" id="PF20292">
    <property type="entry name" value="MC7"/>
    <property type="match status" value="1"/>
</dbReference>
<evidence type="ECO:0000313" key="1">
    <source>
        <dbReference type="EMBL" id="XDK32382.1"/>
    </source>
</evidence>
<dbReference type="RefSeq" id="WP_368653071.1">
    <property type="nucleotide sequence ID" value="NZ_CP162599.1"/>
</dbReference>
<dbReference type="EMBL" id="CP162599">
    <property type="protein sequence ID" value="XDK32382.1"/>
    <property type="molecule type" value="Genomic_DNA"/>
</dbReference>
<protein>
    <submittedName>
        <fullName evidence="1">ABC-three component system middle component 7</fullName>
    </submittedName>
</protein>